<evidence type="ECO:0000313" key="2">
    <source>
        <dbReference type="WBParaSite" id="JU765_v2.g1093.t1"/>
    </source>
</evidence>
<evidence type="ECO:0000313" key="1">
    <source>
        <dbReference type="Proteomes" id="UP000887576"/>
    </source>
</evidence>
<reference evidence="2" key="1">
    <citation type="submission" date="2022-11" db="UniProtKB">
        <authorList>
            <consortium name="WormBaseParasite"/>
        </authorList>
    </citation>
    <scope>IDENTIFICATION</scope>
</reference>
<dbReference type="Proteomes" id="UP000887576">
    <property type="component" value="Unplaced"/>
</dbReference>
<protein>
    <submittedName>
        <fullName evidence="2">Uncharacterized protein</fullName>
    </submittedName>
</protein>
<accession>A0AC34PXI2</accession>
<proteinExistence type="predicted"/>
<name>A0AC34PXI2_9BILA</name>
<sequence>MTEFGAETVNQMGPTGPCDACGVEITARTFLLIEGKCYHESCARCVECGVPLNAKCYFRDGMLFCKADYSQRYTPQCERCQGPIDSQTLIMNVRESVFHLHCFSCVICGEMLRQGEKFLLGPNGSLTCYLHMGPFLPPPPPSTEVLLPPPPKPEPVKSRARNLTSSKSDSQDDDRESSPERSSNSQKTKRMRTSFKHHQLREMKRYFQLNHNPDAKDLKGLAQKTGLTKRVLQVWFQNARAKYRRSQANNPDGCTSPNGCILPQVKLEQCYSTASASGGSARTSISPFEGNTNSSYSRSISPENRQFEEHSAAIAV</sequence>
<dbReference type="WBParaSite" id="JU765_v2.g1093.t1">
    <property type="protein sequence ID" value="JU765_v2.g1093.t1"/>
    <property type="gene ID" value="JU765_v2.g1093"/>
</dbReference>
<organism evidence="1 2">
    <name type="scientific">Panagrolaimus sp. JU765</name>
    <dbReference type="NCBI Taxonomy" id="591449"/>
    <lineage>
        <taxon>Eukaryota</taxon>
        <taxon>Metazoa</taxon>
        <taxon>Ecdysozoa</taxon>
        <taxon>Nematoda</taxon>
        <taxon>Chromadorea</taxon>
        <taxon>Rhabditida</taxon>
        <taxon>Tylenchina</taxon>
        <taxon>Panagrolaimomorpha</taxon>
        <taxon>Panagrolaimoidea</taxon>
        <taxon>Panagrolaimidae</taxon>
        <taxon>Panagrolaimus</taxon>
    </lineage>
</organism>